<dbReference type="SUPFAM" id="SSF55031">
    <property type="entry name" value="Bacterial exopeptidase dimerisation domain"/>
    <property type="match status" value="1"/>
</dbReference>
<feature type="binding site" evidence="3">
    <location>
        <position position="184"/>
    </location>
    <ligand>
        <name>Zn(2+)</name>
        <dbReference type="ChEBI" id="CHEBI:29105"/>
        <label>1</label>
    </ligand>
</feature>
<keyword evidence="6" id="KW-1185">Reference proteome</keyword>
<dbReference type="GO" id="GO:0046872">
    <property type="term" value="F:metal ion binding"/>
    <property type="evidence" value="ECO:0007669"/>
    <property type="project" value="UniProtKB-KW"/>
</dbReference>
<dbReference type="InterPro" id="IPR002933">
    <property type="entry name" value="Peptidase_M20"/>
</dbReference>
<feature type="binding site" evidence="3">
    <location>
        <position position="84"/>
    </location>
    <ligand>
        <name>Zn(2+)</name>
        <dbReference type="ChEBI" id="CHEBI:29105"/>
        <label>2</label>
    </ligand>
</feature>
<dbReference type="Gene3D" id="3.30.70.360">
    <property type="match status" value="1"/>
</dbReference>
<comment type="caution">
    <text evidence="5">The sequence shown here is derived from an EMBL/GenBank/DDBJ whole genome shotgun (WGS) entry which is preliminary data.</text>
</comment>
<evidence type="ECO:0000313" key="5">
    <source>
        <dbReference type="EMBL" id="TDT29874.1"/>
    </source>
</evidence>
<dbReference type="AlphaFoldDB" id="A0A4R7IYU3"/>
<dbReference type="PIRSF" id="PIRSF001235">
    <property type="entry name" value="Amidase_carbamoylase"/>
    <property type="match status" value="1"/>
</dbReference>
<evidence type="ECO:0000256" key="1">
    <source>
        <dbReference type="ARBA" id="ARBA00006153"/>
    </source>
</evidence>
<evidence type="ECO:0000256" key="4">
    <source>
        <dbReference type="PIRSR" id="PIRSR001235-2"/>
    </source>
</evidence>
<organism evidence="5 6">
    <name type="scientific">Naumannella halotolerans</name>
    <dbReference type="NCBI Taxonomy" id="993414"/>
    <lineage>
        <taxon>Bacteria</taxon>
        <taxon>Bacillati</taxon>
        <taxon>Actinomycetota</taxon>
        <taxon>Actinomycetes</taxon>
        <taxon>Propionibacteriales</taxon>
        <taxon>Propionibacteriaceae</taxon>
        <taxon>Naumannella</taxon>
    </lineage>
</organism>
<keyword evidence="3" id="KW-0479">Metal-binding</keyword>
<accession>A0A4R7IYU3</accession>
<dbReference type="Gene3D" id="3.40.630.10">
    <property type="entry name" value="Zn peptidases"/>
    <property type="match status" value="1"/>
</dbReference>
<keyword evidence="3" id="KW-0862">Zinc</keyword>
<feature type="binding site" evidence="3">
    <location>
        <position position="73"/>
    </location>
    <ligand>
        <name>Zn(2+)</name>
        <dbReference type="ChEBI" id="CHEBI:29105"/>
        <label>1</label>
    </ligand>
</feature>
<feature type="binding site" evidence="4">
    <location>
        <position position="281"/>
    </location>
    <ligand>
        <name>allantoate</name>
        <dbReference type="ChEBI" id="CHEBI:17536"/>
    </ligand>
</feature>
<dbReference type="SUPFAM" id="SSF53187">
    <property type="entry name" value="Zn-dependent exopeptidases"/>
    <property type="match status" value="1"/>
</dbReference>
<dbReference type="PANTHER" id="PTHR32494:SF5">
    <property type="entry name" value="ALLANTOATE AMIDOHYDROLASE"/>
    <property type="match status" value="1"/>
</dbReference>
<feature type="binding site" evidence="3">
    <location>
        <position position="119"/>
    </location>
    <ligand>
        <name>Zn(2+)</name>
        <dbReference type="ChEBI" id="CHEBI:29105"/>
        <label>2</label>
    </ligand>
</feature>
<dbReference type="NCBIfam" id="TIGR01879">
    <property type="entry name" value="hydantase"/>
    <property type="match status" value="1"/>
</dbReference>
<dbReference type="GO" id="GO:0016813">
    <property type="term" value="F:hydrolase activity, acting on carbon-nitrogen (but not peptide) bonds, in linear amidines"/>
    <property type="evidence" value="ECO:0007669"/>
    <property type="project" value="InterPro"/>
</dbReference>
<protein>
    <submittedName>
        <fullName evidence="5">N-carbamoyl-L-amino-acid hydrolase</fullName>
    </submittedName>
</protein>
<dbReference type="InterPro" id="IPR010158">
    <property type="entry name" value="Amidase_Cbmase"/>
</dbReference>
<reference evidence="5 6" key="1">
    <citation type="submission" date="2019-03" db="EMBL/GenBank/DDBJ databases">
        <title>Genomic Encyclopedia of Archaeal and Bacterial Type Strains, Phase II (KMG-II): from individual species to whole genera.</title>
        <authorList>
            <person name="Goeker M."/>
        </authorList>
    </citation>
    <scope>NUCLEOTIDE SEQUENCE [LARGE SCALE GENOMIC DNA]</scope>
    <source>
        <strain evidence="5 6">DSM 24323</strain>
    </source>
</reference>
<keyword evidence="2 5" id="KW-0378">Hydrolase</keyword>
<evidence type="ECO:0000256" key="3">
    <source>
        <dbReference type="PIRSR" id="PIRSR001235-1"/>
    </source>
</evidence>
<name>A0A4R7IYU3_9ACTN</name>
<feature type="binding site" evidence="4">
    <location>
        <position position="268"/>
    </location>
    <ligand>
        <name>allantoate</name>
        <dbReference type="ChEBI" id="CHEBI:17536"/>
    </ligand>
</feature>
<dbReference type="PANTHER" id="PTHR32494">
    <property type="entry name" value="ALLANTOATE DEIMINASE-RELATED"/>
    <property type="match status" value="1"/>
</dbReference>
<dbReference type="NCBIfam" id="NF006770">
    <property type="entry name" value="PRK09290.1-4"/>
    <property type="match status" value="1"/>
</dbReference>
<feature type="binding site" evidence="4">
    <location>
        <position position="209"/>
    </location>
    <ligand>
        <name>allantoate</name>
        <dbReference type="ChEBI" id="CHEBI:17536"/>
    </ligand>
</feature>
<sequence>MTFQPLAEIADIGRDRELGGWSRHLLDPADRALREWFVGRAQELGLQTEVDVNANIWAWWGEPGPDSVVTGSHLDSVPGGGAFDGPLGVVSALEAVGRLRSTGFVPRRPLAVVAMAEEEGSRFSVACLGSKLLSGALPAERALGLRDRDGFSLAETLDRAGLAPERAGRDPGALSRIGLFVELHVEQGRGLVELDSPVGLASNILGHGRWRVVFDGEGNHAGATRMQDRRDPMVAAAATVAAIPAVAMAHPGSRATVGRVRAVPGGTNVIASRVEVFLDARAEEDLLTRRLVHEITELAAARAAENGCSSRLVEDSWLPTVHFDPAVREGLADALAPGFGTVPVLPTGAGHDAGVLSEYVPTAMIFVRNPSGVSHAPAEWASAEDCWAGVDALTAVLTAHLAAR</sequence>
<dbReference type="OrthoDB" id="9808195at2"/>
<evidence type="ECO:0000256" key="2">
    <source>
        <dbReference type="ARBA" id="ARBA00022801"/>
    </source>
</evidence>
<dbReference type="EMBL" id="SOAW01000003">
    <property type="protein sequence ID" value="TDT29874.1"/>
    <property type="molecule type" value="Genomic_DNA"/>
</dbReference>
<feature type="binding site" evidence="3">
    <location>
        <position position="84"/>
    </location>
    <ligand>
        <name>Zn(2+)</name>
        <dbReference type="ChEBI" id="CHEBI:29105"/>
        <label>1</label>
    </ligand>
</feature>
<dbReference type="Proteomes" id="UP000295371">
    <property type="component" value="Unassembled WGS sequence"/>
</dbReference>
<dbReference type="RefSeq" id="WP_133755802.1">
    <property type="nucleotide sequence ID" value="NZ_SOAW01000003.1"/>
</dbReference>
<comment type="cofactor">
    <cofactor evidence="3">
        <name>Zn(2+)</name>
        <dbReference type="ChEBI" id="CHEBI:29105"/>
    </cofactor>
    <text evidence="3">Binds 2 Zn(2+) ions per subunit.</text>
</comment>
<proteinExistence type="inferred from homology"/>
<gene>
    <name evidence="5" type="ORF">CLV29_2896</name>
</gene>
<comment type="similarity">
    <text evidence="1">Belongs to the peptidase M20 family.</text>
</comment>
<dbReference type="Pfam" id="PF01546">
    <property type="entry name" value="Peptidase_M20"/>
    <property type="match status" value="1"/>
</dbReference>
<feature type="binding site" evidence="3">
    <location>
        <position position="375"/>
    </location>
    <ligand>
        <name>Zn(2+)</name>
        <dbReference type="ChEBI" id="CHEBI:29105"/>
        <label>2</label>
    </ligand>
</feature>
<dbReference type="InterPro" id="IPR036264">
    <property type="entry name" value="Bact_exopeptidase_dim_dom"/>
</dbReference>
<evidence type="ECO:0000313" key="6">
    <source>
        <dbReference type="Proteomes" id="UP000295371"/>
    </source>
</evidence>